<dbReference type="SUPFAM" id="SSF53474">
    <property type="entry name" value="alpha/beta-Hydrolases"/>
    <property type="match status" value="1"/>
</dbReference>
<dbReference type="Proteomes" id="UP000320876">
    <property type="component" value="Unassembled WGS sequence"/>
</dbReference>
<protein>
    <recommendedName>
        <fullName evidence="1">AB hydrolase-1 domain-containing protein</fullName>
    </recommendedName>
</protein>
<feature type="domain" description="AB hydrolase-1" evidence="1">
    <location>
        <begin position="7"/>
        <end position="205"/>
    </location>
</feature>
<dbReference type="EMBL" id="VFML01000001">
    <property type="protein sequence ID" value="TQJ01083.1"/>
    <property type="molecule type" value="Genomic_DNA"/>
</dbReference>
<comment type="caution">
    <text evidence="2">The sequence shown here is derived from an EMBL/GenBank/DDBJ whole genome shotgun (WGS) entry which is preliminary data.</text>
</comment>
<dbReference type="InterPro" id="IPR000073">
    <property type="entry name" value="AB_hydrolase_1"/>
</dbReference>
<gene>
    <name evidence="2" type="ORF">FB471_0747</name>
</gene>
<dbReference type="GO" id="GO:0003824">
    <property type="term" value="F:catalytic activity"/>
    <property type="evidence" value="ECO:0007669"/>
    <property type="project" value="UniProtKB-ARBA"/>
</dbReference>
<dbReference type="OrthoDB" id="4371333at2"/>
<dbReference type="InterPro" id="IPR029058">
    <property type="entry name" value="AB_hydrolase_fold"/>
</dbReference>
<sequence>MPARLAVLLPGTGSDETFVRSVFAGPLRALGVEVLTPPPPPSETLTSGYLARLDADADAAGSPILVGGISLGAHLATEWALRNPARCAGVLAAMPAWNGLPADAPARQAALVSAEQVDRDGLEATLTRSAATMPTWLAGELHRAWRRYGDGLVPGLRAAAAHPAPELAELRALEVPVGIATCTDDPVHPARVAGEWAAALPRAAVCETTLDALGRDRESLGRATVLAWLRAR</sequence>
<dbReference type="Gene3D" id="3.40.50.1820">
    <property type="entry name" value="alpha/beta hydrolase"/>
    <property type="match status" value="1"/>
</dbReference>
<keyword evidence="3" id="KW-1185">Reference proteome</keyword>
<evidence type="ECO:0000259" key="1">
    <source>
        <dbReference type="Pfam" id="PF12697"/>
    </source>
</evidence>
<evidence type="ECO:0000313" key="3">
    <source>
        <dbReference type="Proteomes" id="UP000320876"/>
    </source>
</evidence>
<name>A0A542DDE4_AMYCI</name>
<evidence type="ECO:0000313" key="2">
    <source>
        <dbReference type="EMBL" id="TQJ01083.1"/>
    </source>
</evidence>
<dbReference type="AlphaFoldDB" id="A0A542DDE4"/>
<reference evidence="2 3" key="1">
    <citation type="submission" date="2019-06" db="EMBL/GenBank/DDBJ databases">
        <title>Sequencing the genomes of 1000 actinobacteria strains.</title>
        <authorList>
            <person name="Klenk H.-P."/>
        </authorList>
    </citation>
    <scope>NUCLEOTIDE SEQUENCE [LARGE SCALE GENOMIC DNA]</scope>
    <source>
        <strain evidence="2 3">DSM 45679</strain>
    </source>
</reference>
<proteinExistence type="predicted"/>
<accession>A0A542DDE4</accession>
<organism evidence="2 3">
    <name type="scientific">Amycolatopsis cihanbeyliensis</name>
    <dbReference type="NCBI Taxonomy" id="1128664"/>
    <lineage>
        <taxon>Bacteria</taxon>
        <taxon>Bacillati</taxon>
        <taxon>Actinomycetota</taxon>
        <taxon>Actinomycetes</taxon>
        <taxon>Pseudonocardiales</taxon>
        <taxon>Pseudonocardiaceae</taxon>
        <taxon>Amycolatopsis</taxon>
    </lineage>
</organism>
<dbReference type="Pfam" id="PF12697">
    <property type="entry name" value="Abhydrolase_6"/>
    <property type="match status" value="1"/>
</dbReference>